<evidence type="ECO:0000313" key="1">
    <source>
        <dbReference type="EMBL" id="GGD31394.1"/>
    </source>
</evidence>
<name>A0A916Y5E3_9MICO</name>
<reference evidence="1" key="1">
    <citation type="journal article" date="2014" name="Int. J. Syst. Evol. Microbiol.">
        <title>Complete genome sequence of Corynebacterium casei LMG S-19264T (=DSM 44701T), isolated from a smear-ripened cheese.</title>
        <authorList>
            <consortium name="US DOE Joint Genome Institute (JGI-PGF)"/>
            <person name="Walter F."/>
            <person name="Albersmeier A."/>
            <person name="Kalinowski J."/>
            <person name="Ruckert C."/>
        </authorList>
    </citation>
    <scope>NUCLEOTIDE SEQUENCE</scope>
    <source>
        <strain evidence="1">CGMCC 1.15152</strain>
    </source>
</reference>
<dbReference type="EMBL" id="BMHO01000001">
    <property type="protein sequence ID" value="GGD31394.1"/>
    <property type="molecule type" value="Genomic_DNA"/>
</dbReference>
<reference evidence="1" key="2">
    <citation type="submission" date="2020-09" db="EMBL/GenBank/DDBJ databases">
        <authorList>
            <person name="Sun Q."/>
            <person name="Zhou Y."/>
        </authorList>
    </citation>
    <scope>NUCLEOTIDE SEQUENCE</scope>
    <source>
        <strain evidence="1">CGMCC 1.15152</strain>
    </source>
</reference>
<proteinExistence type="predicted"/>
<sequence length="132" mass="14467">MRYEVPPPSKAWPFVAHTVATFCWFQAPRCLVDAYNHHIVGWSVDSSADTCLVINARDVALKARDPAPGGTVHADHAYAIHMRGLRVFGDNIRSAGLMTSLGTAGEELDSAMMKSFWSSNADRAPRSETLVH</sequence>
<dbReference type="AlphaFoldDB" id="A0A916Y5E3"/>
<dbReference type="Proteomes" id="UP000633205">
    <property type="component" value="Unassembled WGS sequence"/>
</dbReference>
<organism evidence="1 2">
    <name type="scientific">Microbacterium faecale</name>
    <dbReference type="NCBI Taxonomy" id="1804630"/>
    <lineage>
        <taxon>Bacteria</taxon>
        <taxon>Bacillati</taxon>
        <taxon>Actinomycetota</taxon>
        <taxon>Actinomycetes</taxon>
        <taxon>Micrococcales</taxon>
        <taxon>Microbacteriaceae</taxon>
        <taxon>Microbacterium</taxon>
    </lineage>
</organism>
<accession>A0A916Y5E3</accession>
<comment type="caution">
    <text evidence="1">The sequence shown here is derived from an EMBL/GenBank/DDBJ whole genome shotgun (WGS) entry which is preliminary data.</text>
</comment>
<gene>
    <name evidence="1" type="ORF">GCM10010915_09570</name>
</gene>
<protein>
    <submittedName>
        <fullName evidence="1">Uncharacterized protein</fullName>
    </submittedName>
</protein>
<evidence type="ECO:0000313" key="2">
    <source>
        <dbReference type="Proteomes" id="UP000633205"/>
    </source>
</evidence>
<keyword evidence="2" id="KW-1185">Reference proteome</keyword>